<name>D7BMD2_ARCHD</name>
<dbReference type="eggNOG" id="ENOG5032YG5">
    <property type="taxonomic scope" value="Bacteria"/>
</dbReference>
<organism evidence="2 3">
    <name type="scientific">Arcanobacterium haemolyticum (strain ATCC 9345 / DSM 20595 / CCM 5947 / CCUG 17215 / LMG 16163 / NBRC 15585 / NCTC 8452 / 11018)</name>
    <dbReference type="NCBI Taxonomy" id="644284"/>
    <lineage>
        <taxon>Bacteria</taxon>
        <taxon>Bacillati</taxon>
        <taxon>Actinomycetota</taxon>
        <taxon>Actinomycetes</taxon>
        <taxon>Actinomycetales</taxon>
        <taxon>Actinomycetaceae</taxon>
        <taxon>Arcanobacterium</taxon>
    </lineage>
</organism>
<dbReference type="STRING" id="644284.Arch_0323"/>
<feature type="transmembrane region" description="Helical" evidence="1">
    <location>
        <begin position="6"/>
        <end position="28"/>
    </location>
</feature>
<dbReference type="KEGG" id="ahe:Arch_0323"/>
<protein>
    <submittedName>
        <fullName evidence="2">Uncharacterized protein</fullName>
    </submittedName>
</protein>
<feature type="transmembrane region" description="Helical" evidence="1">
    <location>
        <begin position="67"/>
        <end position="87"/>
    </location>
</feature>
<accession>D7BMD2</accession>
<keyword evidence="1" id="KW-0812">Transmembrane</keyword>
<evidence type="ECO:0000313" key="2">
    <source>
        <dbReference type="EMBL" id="ADH92081.1"/>
    </source>
</evidence>
<gene>
    <name evidence="2" type="ordered locus">Arch_0323</name>
</gene>
<evidence type="ECO:0000256" key="1">
    <source>
        <dbReference type="SAM" id="Phobius"/>
    </source>
</evidence>
<dbReference type="AlphaFoldDB" id="D7BMD2"/>
<dbReference type="Proteomes" id="UP000000376">
    <property type="component" value="Chromosome"/>
</dbReference>
<keyword evidence="3" id="KW-1185">Reference proteome</keyword>
<dbReference type="EMBL" id="CP002045">
    <property type="protein sequence ID" value="ADH92081.1"/>
    <property type="molecule type" value="Genomic_DNA"/>
</dbReference>
<reference evidence="2 3" key="1">
    <citation type="journal article" date="2010" name="Stand. Genomic Sci.">
        <title>Complete genome sequence of Arcanobacterium haemolyticum type strain (11018).</title>
        <authorList>
            <person name="Yasawong M."/>
            <person name="Teshima H."/>
            <person name="Lapidus A."/>
            <person name="Nolan M."/>
            <person name="Lucas S."/>
            <person name="Glavina Del Rio T."/>
            <person name="Tice H."/>
            <person name="Cheng J."/>
            <person name="Bruce D."/>
            <person name="Detter C."/>
            <person name="Tapia R."/>
            <person name="Han C."/>
            <person name="Goodwin L."/>
            <person name="Pitluck S."/>
            <person name="Liolios K."/>
            <person name="Ivanova N."/>
            <person name="Mavromatis K."/>
            <person name="Mikhailova N."/>
            <person name="Pati A."/>
            <person name="Chen A."/>
            <person name="Palaniappan K."/>
            <person name="Land M."/>
            <person name="Hauser L."/>
            <person name="Chang Y."/>
            <person name="Jeffries C."/>
            <person name="Rohde M."/>
            <person name="Sikorski J."/>
            <person name="Pukall R."/>
            <person name="Goker M."/>
            <person name="Woyke T."/>
            <person name="Bristow J."/>
            <person name="Eisen J."/>
            <person name="Markowitz V."/>
            <person name="Hugenholtz P."/>
            <person name="Kyrpides N."/>
            <person name="Klenk H."/>
        </authorList>
    </citation>
    <scope>NUCLEOTIDE SEQUENCE [LARGE SCALE GENOMIC DNA]</scope>
    <source>
        <strain evidence="3">ATCC 9345 / DSM 20595 / CCUG 17215 / LMG 16163 / NBRC 15585 / NCTC 8452 / 11018</strain>
    </source>
</reference>
<keyword evidence="1" id="KW-0472">Membrane</keyword>
<proteinExistence type="predicted"/>
<feature type="transmembrane region" description="Helical" evidence="1">
    <location>
        <begin position="107"/>
        <end position="133"/>
    </location>
</feature>
<dbReference type="HOGENOM" id="CLU_117983_1_0_11"/>
<keyword evidence="1" id="KW-1133">Transmembrane helix</keyword>
<sequence>MQQPFAFTIQAFIFTAFLTITIFGNPLIRYFLNRIHILPQETPPTSDQNSKTEVFKGGRWIGILERVAIYACIIFSFPSGIAMVLAIKGLGRYPELHNEKHHHVGELFIIGTFTSALWALTWAGIAHTLIAFID</sequence>
<dbReference type="RefSeq" id="WP_013169579.1">
    <property type="nucleotide sequence ID" value="NC_014218.1"/>
</dbReference>
<evidence type="ECO:0000313" key="3">
    <source>
        <dbReference type="Proteomes" id="UP000000376"/>
    </source>
</evidence>